<dbReference type="PROSITE" id="PS51384">
    <property type="entry name" value="FAD_FR"/>
    <property type="match status" value="1"/>
</dbReference>
<dbReference type="PRINTS" id="PR00406">
    <property type="entry name" value="CYTB5RDTASE"/>
</dbReference>
<dbReference type="GO" id="GO:0046872">
    <property type="term" value="F:metal ion binding"/>
    <property type="evidence" value="ECO:0007669"/>
    <property type="project" value="UniProtKB-KW"/>
</dbReference>
<keyword evidence="3" id="KW-0001">2Fe-2S</keyword>
<keyword evidence="7" id="KW-0408">Iron</keyword>
<accession>A0A4R0X7C2</accession>
<dbReference type="InterPro" id="IPR050415">
    <property type="entry name" value="MRET"/>
</dbReference>
<evidence type="ECO:0000259" key="11">
    <source>
        <dbReference type="PROSITE" id="PS51085"/>
    </source>
</evidence>
<evidence type="ECO:0000256" key="10">
    <source>
        <dbReference type="ARBA" id="ARBA00061434"/>
    </source>
</evidence>
<sequence length="343" mass="37140">MTGNAFTDATCIGIASENWNVKTFQFSLTQSPATFGFKAGQYVTLGLDIDGEKMYRCYTVSSAPQARGDSLFEVTVKHSPGGPVSTWLHNRLTVGAKLEVSRPAGDFVLPEDNHDPLLFVAGGVGITPLMSMARAINACGQHTDIQFLQFARTPDDILFRDELFAMSRSSHGITPHFYTSRARDAECAAGRLSIDVLDRAVPDWKARHVYCCGPESFMSTMRSLFLESGGTPSSFHQESFELPEQPVMHVPASLGTSSIRLSQSGLAVNCAPGSTILDAVHAMPNGPRIPNACRSGICGTCKLRKLEGQVEMNHNGGITDDEIEEGYILTCCSIAMSDVTIDY</sequence>
<evidence type="ECO:0000256" key="8">
    <source>
        <dbReference type="ARBA" id="ARBA00023014"/>
    </source>
</evidence>
<dbReference type="Gene3D" id="3.40.50.80">
    <property type="entry name" value="Nucleotide-binding domain of ferredoxin-NADP reductase (FNR) module"/>
    <property type="match status" value="1"/>
</dbReference>
<dbReference type="Pfam" id="PF00175">
    <property type="entry name" value="NAD_binding_1"/>
    <property type="match status" value="1"/>
</dbReference>
<dbReference type="SUPFAM" id="SSF52343">
    <property type="entry name" value="Ferredoxin reductase-like, C-terminal NADP-linked domain"/>
    <property type="match status" value="1"/>
</dbReference>
<dbReference type="AlphaFoldDB" id="A0A4R0X7C2"/>
<dbReference type="CDD" id="cd00207">
    <property type="entry name" value="fer2"/>
    <property type="match status" value="1"/>
</dbReference>
<dbReference type="PANTHER" id="PTHR47354">
    <property type="entry name" value="NADH OXIDOREDUCTASE HCR"/>
    <property type="match status" value="1"/>
</dbReference>
<evidence type="ECO:0000256" key="1">
    <source>
        <dbReference type="ARBA" id="ARBA00001974"/>
    </source>
</evidence>
<comment type="cofactor">
    <cofactor evidence="1">
        <name>FAD</name>
        <dbReference type="ChEBI" id="CHEBI:57692"/>
    </cofactor>
</comment>
<evidence type="ECO:0000256" key="3">
    <source>
        <dbReference type="ARBA" id="ARBA00022714"/>
    </source>
</evidence>
<dbReference type="Pfam" id="PF00970">
    <property type="entry name" value="FAD_binding_6"/>
    <property type="match status" value="1"/>
</dbReference>
<evidence type="ECO:0000313" key="14">
    <source>
        <dbReference type="Proteomes" id="UP000294200"/>
    </source>
</evidence>
<feature type="domain" description="FAD-binding FR-type" evidence="12">
    <location>
        <begin position="4"/>
        <end position="110"/>
    </location>
</feature>
<reference evidence="13 14" key="1">
    <citation type="submission" date="2017-02" db="EMBL/GenBank/DDBJ databases">
        <title>Paraburkholderia sophoroidis sp. nov. and Paraburkholderia steynii sp. nov. rhizobial symbionts of the fynbos legume Hypocalyptus sophoroides.</title>
        <authorList>
            <person name="Steenkamp E.T."/>
            <person name="Beukes C.W."/>
            <person name="Van Zyl E."/>
            <person name="Avontuur J."/>
            <person name="Chan W.Y."/>
            <person name="Hassen A."/>
            <person name="Palmer M."/>
            <person name="Mthombeni L."/>
            <person name="Phalane F."/>
            <person name="Sereme K."/>
            <person name="Venter S.N."/>
        </authorList>
    </citation>
    <scope>NUCLEOTIDE SEQUENCE [LARGE SCALE GENOMIC DNA]</scope>
    <source>
        <strain evidence="13 14">HC1.1ba</strain>
    </source>
</reference>
<dbReference type="CDD" id="cd06215">
    <property type="entry name" value="FNR_iron_sulfur_binding_1"/>
    <property type="match status" value="1"/>
</dbReference>
<dbReference type="InterPro" id="IPR012675">
    <property type="entry name" value="Beta-grasp_dom_sf"/>
</dbReference>
<dbReference type="SUPFAM" id="SSF54292">
    <property type="entry name" value="2Fe-2S ferredoxin-like"/>
    <property type="match status" value="1"/>
</dbReference>
<name>A0A4R0X7C2_9BURK</name>
<dbReference type="Pfam" id="PF00111">
    <property type="entry name" value="Fer2"/>
    <property type="match status" value="1"/>
</dbReference>
<organism evidence="13 14">
    <name type="scientific">Paraburkholderia steynii</name>
    <dbReference type="NCBI Taxonomy" id="1245441"/>
    <lineage>
        <taxon>Bacteria</taxon>
        <taxon>Pseudomonadati</taxon>
        <taxon>Pseudomonadota</taxon>
        <taxon>Betaproteobacteria</taxon>
        <taxon>Burkholderiales</taxon>
        <taxon>Burkholderiaceae</taxon>
        <taxon>Paraburkholderia</taxon>
    </lineage>
</organism>
<dbReference type="PROSITE" id="PS51085">
    <property type="entry name" value="2FE2S_FER_2"/>
    <property type="match status" value="1"/>
</dbReference>
<evidence type="ECO:0000256" key="4">
    <source>
        <dbReference type="ARBA" id="ARBA00022723"/>
    </source>
</evidence>
<dbReference type="InterPro" id="IPR001041">
    <property type="entry name" value="2Fe-2S_ferredoxin-type"/>
</dbReference>
<dbReference type="InterPro" id="IPR008333">
    <property type="entry name" value="Cbr1-like_FAD-bd_dom"/>
</dbReference>
<evidence type="ECO:0000313" key="13">
    <source>
        <dbReference type="EMBL" id="TCG06136.1"/>
    </source>
</evidence>
<dbReference type="SUPFAM" id="SSF63380">
    <property type="entry name" value="Riboflavin synthase domain-like"/>
    <property type="match status" value="1"/>
</dbReference>
<dbReference type="InterPro" id="IPR006058">
    <property type="entry name" value="2Fe2S_fd_BS"/>
</dbReference>
<dbReference type="InterPro" id="IPR001709">
    <property type="entry name" value="Flavoprot_Pyr_Nucl_cyt_Rdtase"/>
</dbReference>
<dbReference type="EMBL" id="MWML01000124">
    <property type="protein sequence ID" value="TCG06136.1"/>
    <property type="molecule type" value="Genomic_DNA"/>
</dbReference>
<proteinExistence type="inferred from homology"/>
<evidence type="ECO:0008006" key="15">
    <source>
        <dbReference type="Google" id="ProtNLM"/>
    </source>
</evidence>
<dbReference type="PROSITE" id="PS00197">
    <property type="entry name" value="2FE2S_FER_1"/>
    <property type="match status" value="1"/>
</dbReference>
<dbReference type="InterPro" id="IPR036010">
    <property type="entry name" value="2Fe-2S_ferredoxin-like_sf"/>
</dbReference>
<gene>
    <name evidence="13" type="ORF">BZM27_28470</name>
</gene>
<dbReference type="GO" id="GO:0051537">
    <property type="term" value="F:2 iron, 2 sulfur cluster binding"/>
    <property type="evidence" value="ECO:0007669"/>
    <property type="project" value="UniProtKB-KW"/>
</dbReference>
<dbReference type="GO" id="GO:0016491">
    <property type="term" value="F:oxidoreductase activity"/>
    <property type="evidence" value="ECO:0007669"/>
    <property type="project" value="UniProtKB-KW"/>
</dbReference>
<evidence type="ECO:0000256" key="2">
    <source>
        <dbReference type="ARBA" id="ARBA00022630"/>
    </source>
</evidence>
<dbReference type="Gene3D" id="3.10.20.30">
    <property type="match status" value="1"/>
</dbReference>
<keyword evidence="5" id="KW-0274">FAD</keyword>
<comment type="cofactor">
    <cofactor evidence="9">
        <name>[2Fe-2S] cluster</name>
        <dbReference type="ChEBI" id="CHEBI:190135"/>
    </cofactor>
</comment>
<comment type="caution">
    <text evidence="13">The sequence shown here is derived from an EMBL/GenBank/DDBJ whole genome shotgun (WGS) entry which is preliminary data.</text>
</comment>
<dbReference type="InterPro" id="IPR001433">
    <property type="entry name" value="OxRdtase_FAD/NAD-bd"/>
</dbReference>
<evidence type="ECO:0000256" key="5">
    <source>
        <dbReference type="ARBA" id="ARBA00022827"/>
    </source>
</evidence>
<dbReference type="InterPro" id="IPR017927">
    <property type="entry name" value="FAD-bd_FR_type"/>
</dbReference>
<keyword evidence="4" id="KW-0479">Metal-binding</keyword>
<dbReference type="PANTHER" id="PTHR47354:SF6">
    <property type="entry name" value="NADH OXIDOREDUCTASE HCR"/>
    <property type="match status" value="1"/>
</dbReference>
<evidence type="ECO:0000256" key="9">
    <source>
        <dbReference type="ARBA" id="ARBA00034078"/>
    </source>
</evidence>
<comment type="similarity">
    <text evidence="10">In the N-terminal section; belongs to the FAD-binding oxidoreductase type 6 family.</text>
</comment>
<dbReference type="InterPro" id="IPR039261">
    <property type="entry name" value="FNR_nucleotide-bd"/>
</dbReference>
<evidence type="ECO:0000259" key="12">
    <source>
        <dbReference type="PROSITE" id="PS51384"/>
    </source>
</evidence>
<dbReference type="Gene3D" id="2.40.30.10">
    <property type="entry name" value="Translation factors"/>
    <property type="match status" value="1"/>
</dbReference>
<evidence type="ECO:0000256" key="7">
    <source>
        <dbReference type="ARBA" id="ARBA00023004"/>
    </source>
</evidence>
<protein>
    <recommendedName>
        <fullName evidence="15">Hybrid-cluster NAD(P)-dependent oxidoreductase</fullName>
    </recommendedName>
</protein>
<dbReference type="Proteomes" id="UP000294200">
    <property type="component" value="Unassembled WGS sequence"/>
</dbReference>
<keyword evidence="8" id="KW-0411">Iron-sulfur</keyword>
<evidence type="ECO:0000256" key="6">
    <source>
        <dbReference type="ARBA" id="ARBA00023002"/>
    </source>
</evidence>
<dbReference type="PRINTS" id="PR00371">
    <property type="entry name" value="FPNCR"/>
</dbReference>
<keyword evidence="2" id="KW-0285">Flavoprotein</keyword>
<dbReference type="InterPro" id="IPR017938">
    <property type="entry name" value="Riboflavin_synthase-like_b-brl"/>
</dbReference>
<keyword evidence="6" id="KW-0560">Oxidoreductase</keyword>
<feature type="domain" description="2Fe-2S ferredoxin-type" evidence="11">
    <location>
        <begin position="257"/>
        <end position="343"/>
    </location>
</feature>
<keyword evidence="14" id="KW-1185">Reference proteome</keyword>